<dbReference type="VEuPathDB" id="FungiDB:NCU02294"/>
<keyword evidence="4 10" id="KW-0812">Transmembrane</keyword>
<evidence type="ECO:0000256" key="2">
    <source>
        <dbReference type="ARBA" id="ARBA00008160"/>
    </source>
</evidence>
<feature type="region of interest" description="Disordered" evidence="9">
    <location>
        <begin position="164"/>
        <end position="261"/>
    </location>
</feature>
<feature type="transmembrane region" description="Helical" evidence="10">
    <location>
        <begin position="97"/>
        <end position="116"/>
    </location>
</feature>
<evidence type="ECO:0000256" key="1">
    <source>
        <dbReference type="ARBA" id="ARBA00004653"/>
    </source>
</evidence>
<dbReference type="GO" id="GO:0043001">
    <property type="term" value="P:Golgi to plasma membrane protein transport"/>
    <property type="evidence" value="ECO:0000318"/>
    <property type="project" value="GO_Central"/>
</dbReference>
<protein>
    <recommendedName>
        <fullName evidence="13">Integral membrane protein</fullName>
    </recommendedName>
</protein>
<dbReference type="Proteomes" id="UP000001805">
    <property type="component" value="Chromosome 7, Linkage Group VII"/>
</dbReference>
<evidence type="ECO:0000313" key="12">
    <source>
        <dbReference type="Proteomes" id="UP000001805"/>
    </source>
</evidence>
<organism evidence="11 12">
    <name type="scientific">Neurospora crassa (strain ATCC 24698 / 74-OR23-1A / CBS 708.71 / DSM 1257 / FGSC 987)</name>
    <dbReference type="NCBI Taxonomy" id="367110"/>
    <lineage>
        <taxon>Eukaryota</taxon>
        <taxon>Fungi</taxon>
        <taxon>Dikarya</taxon>
        <taxon>Ascomycota</taxon>
        <taxon>Pezizomycotina</taxon>
        <taxon>Sordariomycetes</taxon>
        <taxon>Sordariomycetidae</taxon>
        <taxon>Sordariales</taxon>
        <taxon>Sordariaceae</taxon>
        <taxon>Neurospora</taxon>
    </lineage>
</organism>
<feature type="compositionally biased region" description="Low complexity" evidence="9">
    <location>
        <begin position="168"/>
        <end position="180"/>
    </location>
</feature>
<keyword evidence="6 10" id="KW-1133">Transmembrane helix</keyword>
<dbReference type="GO" id="GO:0005802">
    <property type="term" value="C:trans-Golgi network"/>
    <property type="evidence" value="ECO:0000318"/>
    <property type="project" value="GO_Central"/>
</dbReference>
<dbReference type="FunCoup" id="Q7S576">
    <property type="interactions" value="235"/>
</dbReference>
<dbReference type="GO" id="GO:0005829">
    <property type="term" value="C:cytosol"/>
    <property type="evidence" value="ECO:0007669"/>
    <property type="project" value="GOC"/>
</dbReference>
<keyword evidence="7" id="KW-0333">Golgi apparatus</keyword>
<dbReference type="InParanoid" id="Q7S576"/>
<dbReference type="GO" id="GO:0006895">
    <property type="term" value="P:Golgi to endosome transport"/>
    <property type="evidence" value="ECO:0000318"/>
    <property type="project" value="GO_Central"/>
</dbReference>
<accession>Q7S576</accession>
<feature type="transmembrane region" description="Helical" evidence="10">
    <location>
        <begin position="30"/>
        <end position="53"/>
    </location>
</feature>
<evidence type="ECO:0008006" key="13">
    <source>
        <dbReference type="Google" id="ProtNLM"/>
    </source>
</evidence>
<dbReference type="GeneID" id="3876076"/>
<keyword evidence="12" id="KW-1185">Reference proteome</keyword>
<comment type="similarity">
    <text evidence="2">Belongs to the SYS1 family.</text>
</comment>
<sequence length="261" mass="27264">MPRRRRPPRSGALTELPPLKILSQIAALQAIYYTAALVLMFFTAAVAGNPFTLDLVFGWEAVRGDNTQGWLNGFIWCLVGGLVLPLSLTAIVQRSKLILDFALTTHFIHLVIVTLYTTPDHTLPRHTAWWLTMAISSLASFLLGSWGCRYRELQPIAFGGHGGGSGGNTTNSTTNNNFTNGDGGAGQGDEEQGFITGGGGRGGGRTKRGSRGDLGGGDYEMVTMSGASGSGIGSAKGHGRSQSTVSQAGPGLGGGPLEKAD</sequence>
<dbReference type="AlphaFoldDB" id="Q7S576"/>
<keyword evidence="3" id="KW-0813">Transport</keyword>
<keyword evidence="5" id="KW-0653">Protein transport</keyword>
<dbReference type="PANTHER" id="PTHR12952:SF0">
    <property type="entry name" value="PROTEIN SYS1 HOMOLOG"/>
    <property type="match status" value="1"/>
</dbReference>
<dbReference type="STRING" id="367110.Q7S576"/>
<proteinExistence type="inferred from homology"/>
<evidence type="ECO:0000256" key="6">
    <source>
        <dbReference type="ARBA" id="ARBA00022989"/>
    </source>
</evidence>
<dbReference type="KEGG" id="ncr:NCU02294"/>
<dbReference type="HOGENOM" id="CLU_081382_0_0_1"/>
<dbReference type="EMBL" id="CM002242">
    <property type="protein sequence ID" value="EAA30702.1"/>
    <property type="molecule type" value="Genomic_DNA"/>
</dbReference>
<evidence type="ECO:0000256" key="3">
    <source>
        <dbReference type="ARBA" id="ARBA00022448"/>
    </source>
</evidence>
<evidence type="ECO:0000256" key="7">
    <source>
        <dbReference type="ARBA" id="ARBA00023034"/>
    </source>
</evidence>
<dbReference type="Pfam" id="PF09801">
    <property type="entry name" value="SYS1"/>
    <property type="match status" value="1"/>
</dbReference>
<evidence type="ECO:0000256" key="5">
    <source>
        <dbReference type="ARBA" id="ARBA00022927"/>
    </source>
</evidence>
<comment type="subcellular location">
    <subcellularLocation>
        <location evidence="1">Golgi apparatus membrane</location>
        <topology evidence="1">Multi-pass membrane protein</topology>
    </subcellularLocation>
</comment>
<dbReference type="RefSeq" id="XP_959938.1">
    <property type="nucleotide sequence ID" value="XM_954845.2"/>
</dbReference>
<reference evidence="11 12" key="1">
    <citation type="journal article" date="2003" name="Nature">
        <title>The genome sequence of the filamentous fungus Neurospora crassa.</title>
        <authorList>
            <person name="Galagan J.E."/>
            <person name="Calvo S.E."/>
            <person name="Borkovich K.A."/>
            <person name="Selker E.U."/>
            <person name="Read N.D."/>
            <person name="Jaffe D."/>
            <person name="FitzHugh W."/>
            <person name="Ma L.J."/>
            <person name="Smirnov S."/>
            <person name="Purcell S."/>
            <person name="Rehman B."/>
            <person name="Elkins T."/>
            <person name="Engels R."/>
            <person name="Wang S."/>
            <person name="Nielsen C.B."/>
            <person name="Butler J."/>
            <person name="Endrizzi M."/>
            <person name="Qui D."/>
            <person name="Ianakiev P."/>
            <person name="Bell-Pedersen D."/>
            <person name="Nelson M.A."/>
            <person name="Werner-Washburne M."/>
            <person name="Selitrennikoff C.P."/>
            <person name="Kinsey J.A."/>
            <person name="Braun E.L."/>
            <person name="Zelter A."/>
            <person name="Schulte U."/>
            <person name="Kothe G.O."/>
            <person name="Jedd G."/>
            <person name="Mewes W."/>
            <person name="Staben C."/>
            <person name="Marcotte E."/>
            <person name="Greenberg D."/>
            <person name="Roy A."/>
            <person name="Foley K."/>
            <person name="Naylor J."/>
            <person name="Stange-Thomann N."/>
            <person name="Barrett R."/>
            <person name="Gnerre S."/>
            <person name="Kamal M."/>
            <person name="Kamvysselis M."/>
            <person name="Mauceli E."/>
            <person name="Bielke C."/>
            <person name="Rudd S."/>
            <person name="Frishman D."/>
            <person name="Krystofova S."/>
            <person name="Rasmussen C."/>
            <person name="Metzenberg R.L."/>
            <person name="Perkins D.D."/>
            <person name="Kroken S."/>
            <person name="Cogoni C."/>
            <person name="Macino G."/>
            <person name="Catcheside D."/>
            <person name="Li W."/>
            <person name="Pratt R.J."/>
            <person name="Osmani S.A."/>
            <person name="DeSouza C.P."/>
            <person name="Glass L."/>
            <person name="Orbach M.J."/>
            <person name="Berglund J.A."/>
            <person name="Voelker R."/>
            <person name="Yarden O."/>
            <person name="Plamann M."/>
            <person name="Seiler S."/>
            <person name="Dunlap J."/>
            <person name="Radford A."/>
            <person name="Aramayo R."/>
            <person name="Natvig D.O."/>
            <person name="Alex L.A."/>
            <person name="Mannhaupt G."/>
            <person name="Ebbole D.J."/>
            <person name="Freitag M."/>
            <person name="Paulsen I."/>
            <person name="Sachs M.S."/>
            <person name="Lander E.S."/>
            <person name="Nusbaum C."/>
            <person name="Birren B."/>
        </authorList>
    </citation>
    <scope>NUCLEOTIDE SEQUENCE [LARGE SCALE GENOMIC DNA]</scope>
    <source>
        <strain evidence="12">ATCC 24698 / 74-OR23-1A / CBS 708.71 / DSM 1257 / FGSC 987</strain>
    </source>
</reference>
<keyword evidence="8 10" id="KW-0472">Membrane</keyword>
<feature type="transmembrane region" description="Helical" evidence="10">
    <location>
        <begin position="73"/>
        <end position="92"/>
    </location>
</feature>
<name>Q7S576_NEUCR</name>
<feature type="compositionally biased region" description="Gly residues" evidence="9">
    <location>
        <begin position="250"/>
        <end position="261"/>
    </location>
</feature>
<dbReference type="InterPro" id="IPR019185">
    <property type="entry name" value="Integral_membrane_SYS1-rel"/>
</dbReference>
<dbReference type="PANTHER" id="PTHR12952">
    <property type="entry name" value="SYS1"/>
    <property type="match status" value="1"/>
</dbReference>
<dbReference type="PaxDb" id="5141-EFNCRP00000003047"/>
<feature type="transmembrane region" description="Helical" evidence="10">
    <location>
        <begin position="128"/>
        <end position="148"/>
    </location>
</feature>
<gene>
    <name evidence="11" type="ORF">NCU02294</name>
</gene>
<dbReference type="OrthoDB" id="542931at2759"/>
<evidence type="ECO:0000256" key="8">
    <source>
        <dbReference type="ARBA" id="ARBA00023136"/>
    </source>
</evidence>
<dbReference type="OMA" id="EYEMVGM"/>
<dbReference type="GO" id="GO:0034067">
    <property type="term" value="P:protein localization to Golgi apparatus"/>
    <property type="evidence" value="ECO:0000318"/>
    <property type="project" value="GO_Central"/>
</dbReference>
<evidence type="ECO:0000256" key="4">
    <source>
        <dbReference type="ARBA" id="ARBA00022692"/>
    </source>
</evidence>
<evidence type="ECO:0000256" key="9">
    <source>
        <dbReference type="SAM" id="MobiDB-lite"/>
    </source>
</evidence>
<dbReference type="GO" id="GO:0000139">
    <property type="term" value="C:Golgi membrane"/>
    <property type="evidence" value="ECO:0000318"/>
    <property type="project" value="GO_Central"/>
</dbReference>
<evidence type="ECO:0000313" key="11">
    <source>
        <dbReference type="EMBL" id="EAA30702.1"/>
    </source>
</evidence>
<evidence type="ECO:0000256" key="10">
    <source>
        <dbReference type="SAM" id="Phobius"/>
    </source>
</evidence>